<evidence type="ECO:0000256" key="4">
    <source>
        <dbReference type="ARBA" id="ARBA00022692"/>
    </source>
</evidence>
<evidence type="ECO:0000313" key="8">
    <source>
        <dbReference type="EMBL" id="AJE17687.1"/>
    </source>
</evidence>
<evidence type="ECO:0000313" key="9">
    <source>
        <dbReference type="Proteomes" id="UP000031392"/>
    </source>
</evidence>
<gene>
    <name evidence="8" type="ORF">NELON_01500</name>
</gene>
<keyword evidence="3" id="KW-1003">Cell membrane</keyword>
<feature type="transmembrane region" description="Helical" evidence="7">
    <location>
        <begin position="25"/>
        <end position="44"/>
    </location>
</feature>
<evidence type="ECO:0000256" key="3">
    <source>
        <dbReference type="ARBA" id="ARBA00022475"/>
    </source>
</evidence>
<proteinExistence type="inferred from homology"/>
<keyword evidence="9" id="KW-1185">Reference proteome</keyword>
<dbReference type="KEGG" id="nel:NELON_01500"/>
<protein>
    <submittedName>
        <fullName evidence="8">Transglycosylase</fullName>
    </submittedName>
</protein>
<dbReference type="PATRIC" id="fig|546263.7.peg.320"/>
<reference evidence="9" key="1">
    <citation type="submission" date="2014-05" db="EMBL/GenBank/DDBJ databases">
        <title>Complete Genome sequence of Neisseria elongata subsp. glycolytica.</title>
        <authorList>
            <person name="Veyrier F.J."/>
            <person name="Taha M.-K."/>
        </authorList>
    </citation>
    <scope>NUCLEOTIDE SEQUENCE [LARGE SCALE GENOMIC DNA]</scope>
    <source>
        <strain evidence="9">ATCC 29315</strain>
    </source>
</reference>
<comment type="subcellular location">
    <subcellularLocation>
        <location evidence="1">Cell membrane</location>
        <topology evidence="1">Multi-pass membrane protein</topology>
    </subcellularLocation>
</comment>
<evidence type="ECO:0000256" key="6">
    <source>
        <dbReference type="ARBA" id="ARBA00023136"/>
    </source>
</evidence>
<dbReference type="PANTHER" id="PTHR33884:SF7">
    <property type="entry name" value="BSL8023 PROTEIN"/>
    <property type="match status" value="1"/>
</dbReference>
<dbReference type="PANTHER" id="PTHR33884">
    <property type="entry name" value="UPF0410 PROTEIN YMGE"/>
    <property type="match status" value="1"/>
</dbReference>
<reference evidence="8 9" key="2">
    <citation type="journal article" date="2015" name="PLoS Genet.">
        <title>Common Cell Shape Evolution of Two Nasopharyngeal Pathogens.</title>
        <authorList>
            <person name="Veyrier F.J."/>
            <person name="Biais N."/>
            <person name="Morales P."/>
            <person name="Belkacem N."/>
            <person name="Guilhen C."/>
            <person name="Ranjeva S."/>
            <person name="Sismeiro O."/>
            <person name="Pehau-Arnaudet G."/>
            <person name="Rocha E.P."/>
            <person name="Werts C."/>
            <person name="Taha M.K."/>
            <person name="Boneca I.G."/>
        </authorList>
    </citation>
    <scope>NUCLEOTIDE SEQUENCE [LARGE SCALE GENOMIC DNA]</scope>
    <source>
        <strain evidence="8 9">ATCC 29315</strain>
    </source>
</reference>
<keyword evidence="5 7" id="KW-1133">Transmembrane helix</keyword>
<keyword evidence="6 7" id="KW-0472">Membrane</keyword>
<accession>A0A0B5CFD8</accession>
<dbReference type="Pfam" id="PF04226">
    <property type="entry name" value="Transgly_assoc"/>
    <property type="match status" value="1"/>
</dbReference>
<dbReference type="HOGENOM" id="CLU_160040_2_0_4"/>
<evidence type="ECO:0000256" key="7">
    <source>
        <dbReference type="SAM" id="Phobius"/>
    </source>
</evidence>
<name>A0A0B5CFD8_NEIEG</name>
<organism evidence="8 9">
    <name type="scientific">Neisseria elongata subsp. glycolytica ATCC 29315</name>
    <dbReference type="NCBI Taxonomy" id="546263"/>
    <lineage>
        <taxon>Bacteria</taxon>
        <taxon>Pseudomonadati</taxon>
        <taxon>Pseudomonadota</taxon>
        <taxon>Betaproteobacteria</taxon>
        <taxon>Neisseriales</taxon>
        <taxon>Neisseriaceae</taxon>
        <taxon>Neisseria</taxon>
    </lineage>
</organism>
<dbReference type="EMBL" id="CP007726">
    <property type="protein sequence ID" value="AJE17687.1"/>
    <property type="molecule type" value="Genomic_DNA"/>
</dbReference>
<evidence type="ECO:0000256" key="1">
    <source>
        <dbReference type="ARBA" id="ARBA00004651"/>
    </source>
</evidence>
<keyword evidence="4 7" id="KW-0812">Transmembrane</keyword>
<dbReference type="GO" id="GO:0005886">
    <property type="term" value="C:plasma membrane"/>
    <property type="evidence" value="ECO:0007669"/>
    <property type="project" value="UniProtKB-SubCell"/>
</dbReference>
<feature type="transmembrane region" description="Helical" evidence="7">
    <location>
        <begin position="56"/>
        <end position="74"/>
    </location>
</feature>
<comment type="similarity">
    <text evidence="2">Belongs to the UPF0410 family.</text>
</comment>
<evidence type="ECO:0000256" key="2">
    <source>
        <dbReference type="ARBA" id="ARBA00011006"/>
    </source>
</evidence>
<dbReference type="InterPro" id="IPR007341">
    <property type="entry name" value="Transgly_assoc"/>
</dbReference>
<sequence length="80" mass="8386">MLATIIIGFVIGVLAKFLYPGRNKLGFIFTTLLGIGGSVLGSWAGQTLGWYGPGQPAGWIVSTIAAVAILAVYSRMTGKR</sequence>
<dbReference type="Proteomes" id="UP000031392">
    <property type="component" value="Chromosome"/>
</dbReference>
<dbReference type="RefSeq" id="WP_040665956.1">
    <property type="nucleotide sequence ID" value="NZ_CP007726.1"/>
</dbReference>
<dbReference type="AlphaFoldDB" id="A0A0B5CFD8"/>
<evidence type="ECO:0000256" key="5">
    <source>
        <dbReference type="ARBA" id="ARBA00022989"/>
    </source>
</evidence>